<evidence type="ECO:0000313" key="5">
    <source>
        <dbReference type="EMBL" id="KPW95756.1"/>
    </source>
</evidence>
<dbReference type="EMBL" id="LJQD01000250">
    <property type="protein sequence ID" value="KPW95756.1"/>
    <property type="molecule type" value="Genomic_DNA"/>
</dbReference>
<dbReference type="GO" id="GO:0005886">
    <property type="term" value="C:plasma membrane"/>
    <property type="evidence" value="ECO:0007669"/>
    <property type="project" value="UniProtKB-SubCell"/>
</dbReference>
<keyword evidence="3 4" id="KW-0472">Membrane</keyword>
<keyword evidence="2" id="KW-1003">Cell membrane</keyword>
<reference evidence="5 6" key="1">
    <citation type="submission" date="2015-09" db="EMBL/GenBank/DDBJ databases">
        <title>Genome announcement of multiple Pseudomonas syringae strains.</title>
        <authorList>
            <person name="Thakur S."/>
            <person name="Wang P.W."/>
            <person name="Gong Y."/>
            <person name="Weir B.S."/>
            <person name="Guttman D.S."/>
        </authorList>
    </citation>
    <scope>NUCLEOTIDE SEQUENCE [LARGE SCALE GENOMIC DNA]</scope>
    <source>
        <strain evidence="5 6">ICMP9419</strain>
    </source>
</reference>
<comment type="caution">
    <text evidence="5">The sequence shown here is derived from an EMBL/GenBank/DDBJ whole genome shotgun (WGS) entry which is preliminary data.</text>
</comment>
<dbReference type="Pfam" id="PF06977">
    <property type="entry name" value="SdiA-regulated"/>
    <property type="match status" value="1"/>
</dbReference>
<keyword evidence="4" id="KW-0812">Transmembrane</keyword>
<dbReference type="CDD" id="cd09971">
    <property type="entry name" value="SdiA-regulated"/>
    <property type="match status" value="1"/>
</dbReference>
<dbReference type="Proteomes" id="UP000050381">
    <property type="component" value="Unassembled WGS sequence"/>
</dbReference>
<organism evidence="5 6">
    <name type="scientific">Pseudomonas syringae pv. castaneae</name>
    <dbReference type="NCBI Taxonomy" id="264450"/>
    <lineage>
        <taxon>Bacteria</taxon>
        <taxon>Pseudomonadati</taxon>
        <taxon>Pseudomonadota</taxon>
        <taxon>Gammaproteobacteria</taxon>
        <taxon>Pseudomonadales</taxon>
        <taxon>Pseudomonadaceae</taxon>
        <taxon>Pseudomonas</taxon>
        <taxon>Pseudomonas syringae</taxon>
    </lineage>
</organism>
<evidence type="ECO:0000256" key="1">
    <source>
        <dbReference type="ARBA" id="ARBA00004236"/>
    </source>
</evidence>
<dbReference type="AlphaFoldDB" id="A0A0P9MUG4"/>
<evidence type="ECO:0000256" key="4">
    <source>
        <dbReference type="SAM" id="Phobius"/>
    </source>
</evidence>
<gene>
    <name evidence="5" type="ORF">ALO79_06268</name>
</gene>
<evidence type="ECO:0000256" key="3">
    <source>
        <dbReference type="ARBA" id="ARBA00023136"/>
    </source>
</evidence>
<keyword evidence="4" id="KW-1133">Transmembrane helix</keyword>
<proteinExistence type="predicted"/>
<sequence>MTRPAARHAGVPEAMQLETIKAKRLTWSNVARRQVSLAQIVLSAGALGVLLLAYAVSAHFHVHQQLYHYGRTWLKGNTAAEKNIWLPDFHVVIDAKPLAPDVANISGITYDYDNDRLLAVTNKGPMQLLALDANGDIIARYPLIGFDDTEGLAYLGNGRIVLCDEDLQQLDIITLPTQARPIHVEEAQFIALLINPSNQNKGFEGVTYDPANDRLFAIKERDPRQMFEVSGVLRSIDQGRLQIKIADRLDWITKSVAARDLSDGYFDPRTGHLLLLSDQSRSITELDGKGRFVSIRSLLGTFSDLQNSAPQPEGLTMDHDGNLYVVSEPNLFYKFSKVPKQPVEEIRP</sequence>
<dbReference type="SUPFAM" id="SSF50956">
    <property type="entry name" value="Thermostable phytase (3-phytase)"/>
    <property type="match status" value="1"/>
</dbReference>
<dbReference type="PATRIC" id="fig|264450.4.peg.4501"/>
<accession>A0A0P9MUG4</accession>
<comment type="subcellular location">
    <subcellularLocation>
        <location evidence="1">Cell membrane</location>
    </subcellularLocation>
</comment>
<dbReference type="InterPro" id="IPR009722">
    <property type="entry name" value="YjiK/CarP"/>
</dbReference>
<name>A0A0P9MUG4_PSESX</name>
<evidence type="ECO:0000313" key="6">
    <source>
        <dbReference type="Proteomes" id="UP000050381"/>
    </source>
</evidence>
<protein>
    <submittedName>
        <fullName evidence="5">Putative SdiA-regulated protein</fullName>
    </submittedName>
</protein>
<evidence type="ECO:0000256" key="2">
    <source>
        <dbReference type="ARBA" id="ARBA00022475"/>
    </source>
</evidence>
<feature type="transmembrane region" description="Helical" evidence="4">
    <location>
        <begin position="37"/>
        <end position="56"/>
    </location>
</feature>